<accession>A0A8J3YM86</accession>
<dbReference type="PROSITE" id="PS50837">
    <property type="entry name" value="NACHT"/>
    <property type="match status" value="1"/>
</dbReference>
<gene>
    <name evidence="2" type="ORF">Val02_37680</name>
</gene>
<sequence length="710" mass="77851">MTETFDPSAGAEGLHEELRLLWQARGRPSTRQIAGALDSVSHTSVADALSGRRVPSWTKLQKIVNYLDGDVERFRTLWAGASAPTVSVAEEPAVARFVDQYRQRVLLYHAVMRNPLLNHAARLDFDSVYVHQRVRRAGATTDDPADVVEVLRRERRMVVLGGPGSGKSTMCQALARWAAASGDGPLPFVVRLREFAAETPPARSLAEFIEHQLRVVLQVTPPHNAVERLLNDGRALVLLDGLDELPEVTRRADVVGMIEVFAHAYPAAMILVTSRMGGYAAAPLDPSRFGLCRLDGFDEGEVALFAQRWFAAVGDRATDPAQNHAADFLENSALLTDLRRNPLLLALLCALYLDTGALPPRLVDVYERYAAALFESWDAVSGILERRVGGLRPPLAFLAFWLLTHPDERLTAARAADLVTGYLEAHSYTREDSEEIARELVRWGTGRAGVLTEIGSSGAAPVYGFTHRTFLEYFAAVHLVRESGTPERLAQRLAEHISADDRTLLGPLALQLMDRYVTDEAARTARAMSLGNVVLMVDIEGFGRVSELEHQHLRRTLEQLVREVLADSGIAAGDVPRQEAGDSLIMVLPHSVDIEALVLRLTSVLRKLNAQRDRSARLRIRVAMTTGYVRPDVGAFTGQAAVTASRMVDAPALRQALADRPAEDVVVAVDENLRLSLTGAVPAEQLVPMKDGGTKTETPAPMWLYIPESV</sequence>
<dbReference type="InterPro" id="IPR007111">
    <property type="entry name" value="NACHT_NTPase"/>
</dbReference>
<comment type="caution">
    <text evidence="2">The sequence shown here is derived from an EMBL/GenBank/DDBJ whole genome shotgun (WGS) entry which is preliminary data.</text>
</comment>
<evidence type="ECO:0000313" key="2">
    <source>
        <dbReference type="EMBL" id="GIJ46882.1"/>
    </source>
</evidence>
<dbReference type="PANTHER" id="PTHR46844">
    <property type="entry name" value="SLR5058 PROTEIN"/>
    <property type="match status" value="1"/>
</dbReference>
<protein>
    <recommendedName>
        <fullName evidence="1">NACHT domain-containing protein</fullName>
    </recommendedName>
</protein>
<dbReference type="EMBL" id="BOPF01000013">
    <property type="protein sequence ID" value="GIJ46882.1"/>
    <property type="molecule type" value="Genomic_DNA"/>
</dbReference>
<dbReference type="PANTHER" id="PTHR46844:SF1">
    <property type="entry name" value="SLR5058 PROTEIN"/>
    <property type="match status" value="1"/>
</dbReference>
<dbReference type="SUPFAM" id="SSF55073">
    <property type="entry name" value="Nucleotide cyclase"/>
    <property type="match status" value="1"/>
</dbReference>
<evidence type="ECO:0000313" key="3">
    <source>
        <dbReference type="Proteomes" id="UP000619260"/>
    </source>
</evidence>
<dbReference type="RefSeq" id="WP_203900418.1">
    <property type="nucleotide sequence ID" value="NZ_BOPF01000013.1"/>
</dbReference>
<organism evidence="2 3">
    <name type="scientific">Virgisporangium aliadipatigenens</name>
    <dbReference type="NCBI Taxonomy" id="741659"/>
    <lineage>
        <taxon>Bacteria</taxon>
        <taxon>Bacillati</taxon>
        <taxon>Actinomycetota</taxon>
        <taxon>Actinomycetes</taxon>
        <taxon>Micromonosporales</taxon>
        <taxon>Micromonosporaceae</taxon>
        <taxon>Virgisporangium</taxon>
    </lineage>
</organism>
<feature type="domain" description="NACHT" evidence="1">
    <location>
        <begin position="155"/>
        <end position="275"/>
    </location>
</feature>
<dbReference type="Gene3D" id="3.40.50.300">
    <property type="entry name" value="P-loop containing nucleotide triphosphate hydrolases"/>
    <property type="match status" value="1"/>
</dbReference>
<dbReference type="SUPFAM" id="SSF52540">
    <property type="entry name" value="P-loop containing nucleoside triphosphate hydrolases"/>
    <property type="match status" value="1"/>
</dbReference>
<reference evidence="2" key="1">
    <citation type="submission" date="2021-01" db="EMBL/GenBank/DDBJ databases">
        <title>Whole genome shotgun sequence of Virgisporangium aliadipatigenens NBRC 105644.</title>
        <authorList>
            <person name="Komaki H."/>
            <person name="Tamura T."/>
        </authorList>
    </citation>
    <scope>NUCLEOTIDE SEQUENCE</scope>
    <source>
        <strain evidence="2">NBRC 105644</strain>
    </source>
</reference>
<proteinExistence type="predicted"/>
<dbReference type="AlphaFoldDB" id="A0A8J3YM86"/>
<dbReference type="InterPro" id="IPR027417">
    <property type="entry name" value="P-loop_NTPase"/>
</dbReference>
<dbReference type="InterPro" id="IPR029787">
    <property type="entry name" value="Nucleotide_cyclase"/>
</dbReference>
<evidence type="ECO:0000259" key="1">
    <source>
        <dbReference type="PROSITE" id="PS50837"/>
    </source>
</evidence>
<dbReference type="Proteomes" id="UP000619260">
    <property type="component" value="Unassembled WGS sequence"/>
</dbReference>
<keyword evidence="3" id="KW-1185">Reference proteome</keyword>
<dbReference type="Gene3D" id="3.30.70.1230">
    <property type="entry name" value="Nucleotide cyclase"/>
    <property type="match status" value="1"/>
</dbReference>
<dbReference type="Pfam" id="PF05729">
    <property type="entry name" value="NACHT"/>
    <property type="match status" value="1"/>
</dbReference>
<name>A0A8J3YM86_9ACTN</name>